<reference evidence="2" key="1">
    <citation type="submission" date="2022-01" db="EMBL/GenBank/DDBJ databases">
        <authorList>
            <person name="Braso-Vives M."/>
        </authorList>
    </citation>
    <scope>NUCLEOTIDE SEQUENCE</scope>
</reference>
<dbReference type="OrthoDB" id="10065531at2759"/>
<sequence>MGKRNKSSGSTGSSAGEMSQSQQTPPPKTLRMAATSPDDDSKKLSDTNIRHLERAYRADGVRATLKQELVLTRTPSELSKALLIPALRRLKEKARMTGHADLPTRTPPPSGTPLSMRETPCYER</sequence>
<proteinExistence type="predicted"/>
<evidence type="ECO:0000313" key="2">
    <source>
        <dbReference type="EMBL" id="CAH1277288.1"/>
    </source>
</evidence>
<feature type="compositionally biased region" description="Polar residues" evidence="1">
    <location>
        <begin position="7"/>
        <end position="23"/>
    </location>
</feature>
<evidence type="ECO:0000313" key="3">
    <source>
        <dbReference type="Proteomes" id="UP000838412"/>
    </source>
</evidence>
<gene>
    <name evidence="2" type="primary">Hypp9543</name>
    <name evidence="2" type="ORF">BLAG_LOCUS26106</name>
</gene>
<accession>A0A8S4MNE8</accession>
<name>A0A8S4MNE8_BRALA</name>
<feature type="region of interest" description="Disordered" evidence="1">
    <location>
        <begin position="95"/>
        <end position="124"/>
    </location>
</feature>
<comment type="caution">
    <text evidence="2">The sequence shown here is derived from an EMBL/GenBank/DDBJ whole genome shotgun (WGS) entry which is preliminary data.</text>
</comment>
<evidence type="ECO:0000256" key="1">
    <source>
        <dbReference type="SAM" id="MobiDB-lite"/>
    </source>
</evidence>
<dbReference type="Proteomes" id="UP000838412">
    <property type="component" value="Unassembled WGS sequence"/>
</dbReference>
<protein>
    <submittedName>
        <fullName evidence="2">Hypp9543 protein</fullName>
    </submittedName>
</protein>
<feature type="region of interest" description="Disordered" evidence="1">
    <location>
        <begin position="1"/>
        <end position="48"/>
    </location>
</feature>
<dbReference type="AlphaFoldDB" id="A0A8S4MNE8"/>
<keyword evidence="3" id="KW-1185">Reference proteome</keyword>
<feature type="compositionally biased region" description="Basic and acidic residues" evidence="1">
    <location>
        <begin position="39"/>
        <end position="48"/>
    </location>
</feature>
<dbReference type="EMBL" id="CAKMNS010000242">
    <property type="protein sequence ID" value="CAH1277288.1"/>
    <property type="molecule type" value="Genomic_DNA"/>
</dbReference>
<organism evidence="2 3">
    <name type="scientific">Branchiostoma lanceolatum</name>
    <name type="common">Common lancelet</name>
    <name type="synonym">Amphioxus lanceolatum</name>
    <dbReference type="NCBI Taxonomy" id="7740"/>
    <lineage>
        <taxon>Eukaryota</taxon>
        <taxon>Metazoa</taxon>
        <taxon>Chordata</taxon>
        <taxon>Cephalochordata</taxon>
        <taxon>Leptocardii</taxon>
        <taxon>Amphioxiformes</taxon>
        <taxon>Branchiostomatidae</taxon>
        <taxon>Branchiostoma</taxon>
    </lineage>
</organism>